<dbReference type="InterPro" id="IPR038177">
    <property type="entry name" value="IAT_beta_sf"/>
</dbReference>
<dbReference type="SUPFAM" id="SSF49373">
    <property type="entry name" value="Invasin/intimin cell-adhesion fragments"/>
    <property type="match status" value="1"/>
</dbReference>
<dbReference type="EMBL" id="CCJV01000143">
    <property type="protein sequence ID" value="CDT68496.1"/>
    <property type="molecule type" value="Genomic_DNA"/>
</dbReference>
<dbReference type="InterPro" id="IPR024519">
    <property type="entry name" value="IAT_beta"/>
</dbReference>
<evidence type="ECO:0000259" key="2">
    <source>
        <dbReference type="Pfam" id="PF11924"/>
    </source>
</evidence>
<feature type="domain" description="Inverse autotransporter beta-domain" evidence="2">
    <location>
        <begin position="176"/>
        <end position="450"/>
    </location>
</feature>
<dbReference type="InterPro" id="IPR008964">
    <property type="entry name" value="Invasin/intimin_cell_adhesion"/>
</dbReference>
<evidence type="ECO:0000256" key="1">
    <source>
        <dbReference type="ARBA" id="ARBA00010116"/>
    </source>
</evidence>
<proteinExistence type="inferred from homology"/>
<dbReference type="PANTHER" id="PTHR39576:SF2">
    <property type="entry name" value="ATTACHING AND EFFACING PROTEIN HOMOLOG-RELATED"/>
    <property type="match status" value="1"/>
</dbReference>
<comment type="caution">
    <text evidence="3">The sequence shown here is derived from an EMBL/GenBank/DDBJ whole genome shotgun (WGS) entry which is preliminary data.</text>
</comment>
<accession>A0A822N5Q5</accession>
<dbReference type="AlphaFoldDB" id="A0A822N5Q5"/>
<comment type="similarity">
    <text evidence="1">Belongs to the intimin/invasin family.</text>
</comment>
<sequence length="902" mass="99617">MSKFYIFLCFFFLPFQVKTAEDSSLNKNKLSNGASYTSLFSQAAADAEYVHLYYGANKPKKKFLNELSQSLEYCQLFLWFDHSVARYHLMMRIPQGQNKEKFLTQTRQYVPDAFLWSWAGYSETQIKDALADFKQITLKSLDQKLPSLNVGDSKVASNDAISTMIAGELINAAQALNNGAPSNYTENAISRAQDYANQQLENSVTAWLAPYATVDFTTNLLQNFKAPSASLNALVPFYDFESQLLFTQFGYQLNDDDTFLGRKFFNVGLGARYSTDEYIVGLNGFFDHDITRSHQRASVGFEGFADYFKLTSNYYFPLSAWKDSPDFEMHQERVAKGFEVNVEGYLPSYSHLGASFTYEQYFGDEVDILGTKDKQSDPYAGALSVEYTPVPMISINSGITKAKGQDFRVNAGIDLTYRLGVPWDKQVSPASVDITRQLDGQRYDLVSRNNNIVLEYREKTTLTVSLKSQSILTLNAGDDYQPLILSVVINGEKATAIPVTQAQSGQSDLRTVSAPTDYQISWTLPPALLAPSTLNNLQAFEILPPPIPGNYEYQAIVTQKSSGKSQTVTGVLTVELDNALTEVHWTPTSLINISKSSASFEITKVVNSPKLRSALKRYLDQAGATLTPRLMQHTNILNIDWAAPNITLSTKEGQTLSSLLTLEGEPVIALVYLLGFGEIVVPIILTDSNLYSSPLNIGSDVTATFGEANFTQEATGGNGGAVTYRSGNENVATVEANGEVTLVGVGSAVITATEAASANFAGQTATYTVTVNYATVSARGQTWLPALPAEVYSSLGVTYDAEYSEDGRSIGQFTQYKAESICSNIVINGQNNWRLPNAIELRRLYAEKGNMSVYGWPTDRLYYASRYIPFHQATIINLSNGLDLQTRQLHKPAYVACVFGDF</sequence>
<dbReference type="Gene3D" id="2.40.160.160">
    <property type="entry name" value="Inverse autotransporter, beta-domain"/>
    <property type="match status" value="1"/>
</dbReference>
<dbReference type="Proteomes" id="UP000049495">
    <property type="component" value="Unassembled WGS sequence"/>
</dbReference>
<reference evidence="4" key="1">
    <citation type="submission" date="2014-06" db="EMBL/GenBank/DDBJ databases">
        <authorList>
            <person name="Le Roux Frederique"/>
        </authorList>
    </citation>
    <scope>NUCLEOTIDE SEQUENCE [LARGE SCALE GENOMIC DNA]</scope>
    <source>
        <strain evidence="4">J5-5</strain>
    </source>
</reference>
<evidence type="ECO:0000313" key="4">
    <source>
        <dbReference type="Proteomes" id="UP000049495"/>
    </source>
</evidence>
<dbReference type="InterPro" id="IPR051715">
    <property type="entry name" value="Intimin-Invasin_domain"/>
</dbReference>
<protein>
    <recommendedName>
        <fullName evidence="2">Inverse autotransporter beta-domain domain-containing protein</fullName>
    </recommendedName>
</protein>
<gene>
    <name evidence="3" type="ORF">VCR5J5_790001</name>
</gene>
<dbReference type="Pfam" id="PF11924">
    <property type="entry name" value="IAT_beta"/>
    <property type="match status" value="1"/>
</dbReference>
<name>A0A822N5Q5_9VIBR</name>
<dbReference type="PANTHER" id="PTHR39576">
    <property type="entry name" value="ATTACHING AND EFFACING PROTEIN HOMOLOG-RELATED-RELATED"/>
    <property type="match status" value="1"/>
</dbReference>
<evidence type="ECO:0000313" key="3">
    <source>
        <dbReference type="EMBL" id="CDT68496.1"/>
    </source>
</evidence>
<dbReference type="GO" id="GO:0009279">
    <property type="term" value="C:cell outer membrane"/>
    <property type="evidence" value="ECO:0007669"/>
    <property type="project" value="TreeGrafter"/>
</dbReference>
<dbReference type="Gene3D" id="2.60.40.1080">
    <property type="match status" value="1"/>
</dbReference>
<organism evidence="3 4">
    <name type="scientific">Vibrio crassostreae</name>
    <dbReference type="NCBI Taxonomy" id="246167"/>
    <lineage>
        <taxon>Bacteria</taxon>
        <taxon>Pseudomonadati</taxon>
        <taxon>Pseudomonadota</taxon>
        <taxon>Gammaproteobacteria</taxon>
        <taxon>Vibrionales</taxon>
        <taxon>Vibrionaceae</taxon>
        <taxon>Vibrio</taxon>
    </lineage>
</organism>